<dbReference type="InterPro" id="IPR051236">
    <property type="entry name" value="HAT_RTT109-like"/>
</dbReference>
<keyword evidence="3" id="KW-0808">Transferase</keyword>
<dbReference type="GO" id="GO:0032931">
    <property type="term" value="F:histone H3K56 acetyltransferase activity"/>
    <property type="evidence" value="ECO:0007669"/>
    <property type="project" value="TreeGrafter"/>
</dbReference>
<dbReference type="EC" id="2.3.1.48" evidence="2"/>
<evidence type="ECO:0000256" key="1">
    <source>
        <dbReference type="ARBA" id="ARBA00004123"/>
    </source>
</evidence>
<dbReference type="GO" id="GO:0005634">
    <property type="term" value="C:nucleus"/>
    <property type="evidence" value="ECO:0007669"/>
    <property type="project" value="UniProtKB-SubCell"/>
</dbReference>
<evidence type="ECO:0000256" key="6">
    <source>
        <dbReference type="ARBA" id="ARBA00023015"/>
    </source>
</evidence>
<evidence type="ECO:0000256" key="9">
    <source>
        <dbReference type="ARBA" id="ARBA00048940"/>
    </source>
</evidence>
<dbReference type="Proteomes" id="UP000662931">
    <property type="component" value="Chromosome 1"/>
</dbReference>
<dbReference type="PANTHER" id="PTHR31571">
    <property type="entry name" value="ALTERED INHERITANCE OF MITOCHONDRIA PROTEIN 6"/>
    <property type="match status" value="1"/>
</dbReference>
<keyword evidence="4" id="KW-0227">DNA damage</keyword>
<comment type="subcellular location">
    <subcellularLocation>
        <location evidence="1">Nucleus</location>
    </subcellularLocation>
</comment>
<keyword evidence="11" id="KW-1185">Reference proteome</keyword>
<sequence>MANLTEQLSEVLPRGKYSVLNLQCVPKESKSIVHHHKNDPVQSCKVVHLIVLFSDDRPVLALEVFVYLDIPKNQNQVLRTIYISKADTSGLVGGLKLNVGRVIQILLRWILLYPIGKYYQDLETPVSINHEANVTEKHKPFVSETDRALHILIERARGNSVYGMPEVIPRDRFSPSINLLMDSPRNLTRLVLFTRSEPQYLFPNSSKNRNKHILSDSGLLKWWLKNVEETVKGGIFHHLLQKKVNILNADKYEVIRYFPSRDSDWQVGDVYSNEVNTNDSAVYHIPLLPDDPKGRFLEHLVLENRIKRVKMKQFWTELSIRQEFRLGITVGLIGVEGVSKRGNDDDYRGLLILKKSQFNRIKELIIGVDYSDAVDYKHVIEELKQKAIEMGEFEGRATSTTNDTTAANVQTTNARITNANTLPVHSLSARKAHNLNTLVRKKKS</sequence>
<dbReference type="GeneID" id="62194228"/>
<keyword evidence="7" id="KW-0804">Transcription</keyword>
<dbReference type="PROSITE" id="PS51728">
    <property type="entry name" value="RTT109_HAT"/>
    <property type="match status" value="1"/>
</dbReference>
<name>A0A875RX08_EENNA</name>
<protein>
    <recommendedName>
        <fullName evidence="2">histone acetyltransferase</fullName>
        <ecNumber evidence="2">2.3.1.48</ecNumber>
    </recommendedName>
</protein>
<dbReference type="GO" id="GO:0006355">
    <property type="term" value="P:regulation of DNA-templated transcription"/>
    <property type="evidence" value="ECO:0007669"/>
    <property type="project" value="InterPro"/>
</dbReference>
<keyword evidence="8" id="KW-0539">Nucleus</keyword>
<dbReference type="InterPro" id="IPR013178">
    <property type="entry name" value="Histone_AcTrfase_Rtt109/CBP"/>
</dbReference>
<keyword evidence="5" id="KW-0007">Acetylation</keyword>
<reference evidence="10" key="1">
    <citation type="submission" date="2020-10" db="EMBL/GenBank/DDBJ databases">
        <authorList>
            <person name="Roach M.J.R."/>
        </authorList>
    </citation>
    <scope>NUCLEOTIDE SEQUENCE</scope>
    <source>
        <strain evidence="10">CBS 1945</strain>
    </source>
</reference>
<dbReference type="AlphaFoldDB" id="A0A875RX08"/>
<dbReference type="PANTHER" id="PTHR31571:SF2">
    <property type="entry name" value="HISTONE ACETYLTRANSFERASE RTT109"/>
    <property type="match status" value="1"/>
</dbReference>
<gene>
    <name evidence="10" type="ORF">FOA43_000827</name>
</gene>
<evidence type="ECO:0000313" key="10">
    <source>
        <dbReference type="EMBL" id="QPG73516.1"/>
    </source>
</evidence>
<dbReference type="InterPro" id="IPR016849">
    <property type="entry name" value="Rtt109"/>
</dbReference>
<evidence type="ECO:0000256" key="4">
    <source>
        <dbReference type="ARBA" id="ARBA00022763"/>
    </source>
</evidence>
<dbReference type="SMART" id="SM01250">
    <property type="entry name" value="KAT11"/>
    <property type="match status" value="1"/>
</dbReference>
<evidence type="ECO:0000256" key="7">
    <source>
        <dbReference type="ARBA" id="ARBA00023163"/>
    </source>
</evidence>
<keyword evidence="6" id="KW-0805">Transcription regulation</keyword>
<evidence type="ECO:0000256" key="8">
    <source>
        <dbReference type="ARBA" id="ARBA00023242"/>
    </source>
</evidence>
<dbReference type="Pfam" id="PF08214">
    <property type="entry name" value="HAT_KAT11"/>
    <property type="match status" value="1"/>
</dbReference>
<evidence type="ECO:0000256" key="2">
    <source>
        <dbReference type="ARBA" id="ARBA00013184"/>
    </source>
</evidence>
<evidence type="ECO:0000256" key="5">
    <source>
        <dbReference type="ARBA" id="ARBA00022990"/>
    </source>
</evidence>
<dbReference type="RefSeq" id="XP_038777081.1">
    <property type="nucleotide sequence ID" value="XM_038921153.1"/>
</dbReference>
<accession>A0A875RX08</accession>
<dbReference type="OrthoDB" id="3361892at2759"/>
<dbReference type="KEGG" id="bnn:FOA43_000827"/>
<dbReference type="EMBL" id="CP064812">
    <property type="protein sequence ID" value="QPG73516.1"/>
    <property type="molecule type" value="Genomic_DNA"/>
</dbReference>
<organism evidence="10 11">
    <name type="scientific">Eeniella nana</name>
    <name type="common">Yeast</name>
    <name type="synonym">Brettanomyces nanus</name>
    <dbReference type="NCBI Taxonomy" id="13502"/>
    <lineage>
        <taxon>Eukaryota</taxon>
        <taxon>Fungi</taxon>
        <taxon>Dikarya</taxon>
        <taxon>Ascomycota</taxon>
        <taxon>Saccharomycotina</taxon>
        <taxon>Pichiomycetes</taxon>
        <taxon>Pichiales</taxon>
        <taxon>Pichiaceae</taxon>
        <taxon>Brettanomyces</taxon>
    </lineage>
</organism>
<evidence type="ECO:0000256" key="3">
    <source>
        <dbReference type="ARBA" id="ARBA00022679"/>
    </source>
</evidence>
<comment type="catalytic activity">
    <reaction evidence="9">
        <text>L-lysyl-[histone] + acetyl-CoA = N(6)-acetyl-L-lysyl-[histone] + CoA + H(+)</text>
        <dbReference type="Rhea" id="RHEA:21992"/>
        <dbReference type="Rhea" id="RHEA-COMP:9845"/>
        <dbReference type="Rhea" id="RHEA-COMP:11338"/>
        <dbReference type="ChEBI" id="CHEBI:15378"/>
        <dbReference type="ChEBI" id="CHEBI:29969"/>
        <dbReference type="ChEBI" id="CHEBI:57287"/>
        <dbReference type="ChEBI" id="CHEBI:57288"/>
        <dbReference type="ChEBI" id="CHEBI:61930"/>
        <dbReference type="EC" id="2.3.1.48"/>
    </reaction>
    <physiologicalReaction direction="left-to-right" evidence="9">
        <dbReference type="Rhea" id="RHEA:21993"/>
    </physiologicalReaction>
</comment>
<proteinExistence type="predicted"/>
<dbReference type="GO" id="GO:0006974">
    <property type="term" value="P:DNA damage response"/>
    <property type="evidence" value="ECO:0007669"/>
    <property type="project" value="UniProtKB-KW"/>
</dbReference>
<evidence type="ECO:0000313" key="11">
    <source>
        <dbReference type="Proteomes" id="UP000662931"/>
    </source>
</evidence>